<dbReference type="InterPro" id="IPR016428">
    <property type="entry name" value="QueF_type2"/>
</dbReference>
<organism evidence="7 8">
    <name type="scientific">Ectopseudomonas guguanensis</name>
    <dbReference type="NCBI Taxonomy" id="1198456"/>
    <lineage>
        <taxon>Bacteria</taxon>
        <taxon>Pseudomonadati</taxon>
        <taxon>Pseudomonadota</taxon>
        <taxon>Gammaproteobacteria</taxon>
        <taxon>Pseudomonadales</taxon>
        <taxon>Pseudomonadaceae</taxon>
        <taxon>Ectopseudomonas</taxon>
    </lineage>
</organism>
<dbReference type="NCBIfam" id="TIGR03138">
    <property type="entry name" value="QueF"/>
    <property type="match status" value="1"/>
</dbReference>
<feature type="binding site" evidence="5">
    <location>
        <begin position="223"/>
        <end position="224"/>
    </location>
    <ligand>
        <name>substrate</name>
    </ligand>
</feature>
<keyword evidence="1 5" id="KW-0963">Cytoplasm</keyword>
<accession>A0A1H0VZ70</accession>
<dbReference type="PIRSF" id="PIRSF004750">
    <property type="entry name" value="Nitrile_oxidored_YqcD_prd"/>
    <property type="match status" value="1"/>
</dbReference>
<evidence type="ECO:0000259" key="6">
    <source>
        <dbReference type="Pfam" id="PF14819"/>
    </source>
</evidence>
<dbReference type="AlphaFoldDB" id="A0A1H0VZ70"/>
<protein>
    <recommendedName>
        <fullName evidence="5">NADPH-dependent 7-cyano-7-deazaguanine reductase</fullName>
        <ecNumber evidence="5">1.7.1.13</ecNumber>
    </recommendedName>
    <alternativeName>
        <fullName evidence="5">7-cyano-7-carbaguanine reductase</fullName>
    </alternativeName>
    <alternativeName>
        <fullName evidence="5">NADPH-dependent nitrile oxidoreductase</fullName>
    </alternativeName>
    <alternativeName>
        <fullName evidence="5">PreQ(0) reductase</fullName>
    </alternativeName>
</protein>
<comment type="subcellular location">
    <subcellularLocation>
        <location evidence="5">Cytoplasm</location>
    </subcellularLocation>
</comment>
<evidence type="ECO:0000256" key="4">
    <source>
        <dbReference type="ARBA" id="ARBA00023002"/>
    </source>
</evidence>
<dbReference type="EC" id="1.7.1.13" evidence="5"/>
<dbReference type="PANTHER" id="PTHR34354">
    <property type="entry name" value="NADPH-DEPENDENT 7-CYANO-7-DEAZAGUANINE REDUCTASE"/>
    <property type="match status" value="1"/>
</dbReference>
<reference evidence="8" key="1">
    <citation type="submission" date="2016-10" db="EMBL/GenBank/DDBJ databases">
        <authorList>
            <person name="Varghese N."/>
            <person name="Submissions S."/>
        </authorList>
    </citation>
    <scope>NUCLEOTIDE SEQUENCE [LARGE SCALE GENOMIC DNA]</scope>
    <source>
        <strain evidence="8">JCM 18416</strain>
    </source>
</reference>
<dbReference type="OrthoDB" id="9789995at2"/>
<dbReference type="Pfam" id="PF14819">
    <property type="entry name" value="QueF_N"/>
    <property type="match status" value="1"/>
</dbReference>
<sequence length="276" mass="30666">MQHPAEHSPLGKSSQYIAEYSPELLFPISRTTKWAELSLDGANLPYRGVDYWNCYELSWLLPSGKPVVAIGEFAIPADSPNIIESKSFKLYLNSLNQTAFASWDEVQATLARDLSAVAGKPVAVRLRALAEVAAEGVATLPGQCIDELDVSVSQYAHPQPELLRCDASRVVEESLHSHLLKSNCPVTGQPDWGSLVVEYRGAALDHASLLAYLVSFRQHADFHEQCVERIFLDLQRLLQPQTLTVYARYVRRGGLDINPYRSTEATTADNTRLARQ</sequence>
<comment type="similarity">
    <text evidence="5">Belongs to the GTP cyclohydrolase I family. QueF type 2 subfamily.</text>
</comment>
<dbReference type="InterPro" id="IPR029139">
    <property type="entry name" value="QueF_N"/>
</dbReference>
<evidence type="ECO:0000313" key="7">
    <source>
        <dbReference type="EMBL" id="SDP83752.1"/>
    </source>
</evidence>
<evidence type="ECO:0000256" key="2">
    <source>
        <dbReference type="ARBA" id="ARBA00022785"/>
    </source>
</evidence>
<dbReference type="Proteomes" id="UP000199460">
    <property type="component" value="Unassembled WGS sequence"/>
</dbReference>
<keyword evidence="3 5" id="KW-0521">NADP</keyword>
<dbReference type="RefSeq" id="WP_090430662.1">
    <property type="nucleotide sequence ID" value="NZ_FNJJ01000006.1"/>
</dbReference>
<name>A0A1H0VZ70_9GAMM</name>
<dbReference type="GO" id="GO:0008616">
    <property type="term" value="P:tRNA queuosine(34) biosynthetic process"/>
    <property type="evidence" value="ECO:0007669"/>
    <property type="project" value="UniProtKB-UniRule"/>
</dbReference>
<evidence type="ECO:0000313" key="8">
    <source>
        <dbReference type="Proteomes" id="UP000199460"/>
    </source>
</evidence>
<dbReference type="GO" id="GO:0005737">
    <property type="term" value="C:cytoplasm"/>
    <property type="evidence" value="ECO:0007669"/>
    <property type="project" value="UniProtKB-SubCell"/>
</dbReference>
<comment type="pathway">
    <text evidence="5">tRNA modification; tRNA-queuosine biosynthesis.</text>
</comment>
<comment type="subunit">
    <text evidence="5">Homodimer.</text>
</comment>
<dbReference type="InterPro" id="IPR050084">
    <property type="entry name" value="NADPH_dep_7-cyano-7-deazaG_red"/>
</dbReference>
<dbReference type="InterPro" id="IPR029500">
    <property type="entry name" value="QueF"/>
</dbReference>
<dbReference type="SUPFAM" id="SSF55620">
    <property type="entry name" value="Tetrahydrobiopterin biosynthesis enzymes-like"/>
    <property type="match status" value="1"/>
</dbReference>
<dbReference type="HAMAP" id="MF_00817">
    <property type="entry name" value="QueF_type2"/>
    <property type="match status" value="1"/>
</dbReference>
<feature type="active site" description="Proton donor" evidence="5">
    <location>
        <position position="191"/>
    </location>
</feature>
<feature type="domain" description="NADPH-dependent 7-cyano-7-deazaguanine reductase N-terminal" evidence="6">
    <location>
        <begin position="16"/>
        <end position="126"/>
    </location>
</feature>
<gene>
    <name evidence="5" type="primary">queF</name>
    <name evidence="7" type="ORF">SAMN05216213_106131</name>
</gene>
<keyword evidence="8" id="KW-1185">Reference proteome</keyword>
<dbReference type="InterPro" id="IPR043133">
    <property type="entry name" value="GTP-CH-I_C/QueF"/>
</dbReference>
<feature type="active site" description="Thioimide intermediate" evidence="5">
    <location>
        <position position="184"/>
    </location>
</feature>
<proteinExistence type="inferred from homology"/>
<dbReference type="PANTHER" id="PTHR34354:SF1">
    <property type="entry name" value="NADPH-DEPENDENT 7-CYANO-7-DEAZAGUANINE REDUCTASE"/>
    <property type="match status" value="1"/>
</dbReference>
<dbReference type="EMBL" id="FNJJ01000006">
    <property type="protein sequence ID" value="SDP83752.1"/>
    <property type="molecule type" value="Genomic_DNA"/>
</dbReference>
<feature type="binding site" evidence="5">
    <location>
        <begin position="83"/>
        <end position="85"/>
    </location>
    <ligand>
        <name>substrate</name>
    </ligand>
</feature>
<dbReference type="Pfam" id="PF14489">
    <property type="entry name" value="QueF"/>
    <property type="match status" value="1"/>
</dbReference>
<dbReference type="GeneID" id="300931877"/>
<comment type="catalytic activity">
    <reaction evidence="5">
        <text>7-aminomethyl-7-carbaguanine + 2 NADP(+) = 7-cyano-7-carbaguanine + 2 NADPH + 3 H(+)</text>
        <dbReference type="Rhea" id="RHEA:13409"/>
        <dbReference type="ChEBI" id="CHEBI:15378"/>
        <dbReference type="ChEBI" id="CHEBI:45075"/>
        <dbReference type="ChEBI" id="CHEBI:57783"/>
        <dbReference type="ChEBI" id="CHEBI:58349"/>
        <dbReference type="ChEBI" id="CHEBI:58703"/>
        <dbReference type="EC" id="1.7.1.13"/>
    </reaction>
</comment>
<evidence type="ECO:0000256" key="3">
    <source>
        <dbReference type="ARBA" id="ARBA00022857"/>
    </source>
</evidence>
<feature type="binding site" evidence="5">
    <location>
        <begin position="85"/>
        <end position="86"/>
    </location>
    <ligand>
        <name>NADPH</name>
        <dbReference type="ChEBI" id="CHEBI:57783"/>
    </ligand>
</feature>
<keyword evidence="2 5" id="KW-0671">Queuosine biosynthesis</keyword>
<evidence type="ECO:0000256" key="1">
    <source>
        <dbReference type="ARBA" id="ARBA00022490"/>
    </source>
</evidence>
<feature type="binding site" evidence="5">
    <location>
        <begin position="252"/>
        <end position="253"/>
    </location>
    <ligand>
        <name>NADPH</name>
        <dbReference type="ChEBI" id="CHEBI:57783"/>
    </ligand>
</feature>
<dbReference type="Gene3D" id="3.30.1130.10">
    <property type="match status" value="2"/>
</dbReference>
<keyword evidence="4 5" id="KW-0560">Oxidoreductase</keyword>
<dbReference type="UniPathway" id="UPA00392"/>
<dbReference type="GO" id="GO:0033739">
    <property type="term" value="F:preQ1 synthase activity"/>
    <property type="evidence" value="ECO:0007669"/>
    <property type="project" value="UniProtKB-UniRule"/>
</dbReference>
<evidence type="ECO:0000256" key="5">
    <source>
        <dbReference type="HAMAP-Rule" id="MF_00817"/>
    </source>
</evidence>
<comment type="function">
    <text evidence="5">Catalyzes the NADPH-dependent reduction of 7-cyano-7-deazaguanine (preQ0) to 7-aminomethyl-7-deazaguanine (preQ1).</text>
</comment>